<dbReference type="InParanoid" id="A0A5N4A777"/>
<dbReference type="InterPro" id="IPR006068">
    <property type="entry name" value="ATPase_P-typ_cation-transptr_C"/>
</dbReference>
<dbReference type="FunFam" id="1.20.1110.10:FF:000038">
    <property type="entry name" value="Sodium/potassium-transporting ATPase subunit alpha"/>
    <property type="match status" value="1"/>
</dbReference>
<dbReference type="InterPro" id="IPR001757">
    <property type="entry name" value="P_typ_ATPase"/>
</dbReference>
<dbReference type="Pfam" id="PF00690">
    <property type="entry name" value="Cation_ATPase_N"/>
    <property type="match status" value="1"/>
</dbReference>
<evidence type="ECO:0000256" key="13">
    <source>
        <dbReference type="ARBA" id="ARBA00022989"/>
    </source>
</evidence>
<comment type="similarity">
    <text evidence="2 20">Belongs to the cation transport ATPase (P-type) (TC 3.A.3) family. Type IIC subfamily.</text>
</comment>
<evidence type="ECO:0000256" key="16">
    <source>
        <dbReference type="ARBA" id="ARBA00023136"/>
    </source>
</evidence>
<feature type="transmembrane region" description="Helical" evidence="20">
    <location>
        <begin position="847"/>
        <end position="877"/>
    </location>
</feature>
<dbReference type="InterPro" id="IPR023214">
    <property type="entry name" value="HAD_sf"/>
</dbReference>
<dbReference type="GO" id="GO:1902600">
    <property type="term" value="P:proton transmembrane transport"/>
    <property type="evidence" value="ECO:0007669"/>
    <property type="project" value="TreeGrafter"/>
</dbReference>
<feature type="domain" description="Cation-transporting P-type ATPase N-terminal" evidence="21">
    <location>
        <begin position="44"/>
        <end position="118"/>
    </location>
</feature>
<evidence type="ECO:0000256" key="10">
    <source>
        <dbReference type="ARBA" id="ARBA00022840"/>
    </source>
</evidence>
<keyword evidence="11 20" id="KW-0630">Potassium</keyword>
<keyword evidence="3 20" id="KW-0813">Transport</keyword>
<evidence type="ECO:0000256" key="9">
    <source>
        <dbReference type="ARBA" id="ARBA00022741"/>
    </source>
</evidence>
<dbReference type="SUPFAM" id="SSF81660">
    <property type="entry name" value="Metal cation-transporting ATPase, ATP-binding domain N"/>
    <property type="match status" value="1"/>
</dbReference>
<keyword evidence="6" id="KW-0597">Phosphoprotein</keyword>
<evidence type="ECO:0000256" key="15">
    <source>
        <dbReference type="ARBA" id="ARBA00023065"/>
    </source>
</evidence>
<dbReference type="InterPro" id="IPR050510">
    <property type="entry name" value="Cation_transp_ATPase_P-type"/>
</dbReference>
<proteinExistence type="inferred from homology"/>
<dbReference type="Pfam" id="PF13246">
    <property type="entry name" value="Cation_ATPase"/>
    <property type="match status" value="1"/>
</dbReference>
<keyword evidence="5 20" id="KW-0633">Potassium transport</keyword>
<dbReference type="SFLD" id="SFLDG00002">
    <property type="entry name" value="C1.7:_P-type_atpase_like"/>
    <property type="match status" value="1"/>
</dbReference>
<keyword evidence="13 20" id="KW-1133">Transmembrane helix</keyword>
<evidence type="ECO:0000259" key="21">
    <source>
        <dbReference type="SMART" id="SM00831"/>
    </source>
</evidence>
<keyword evidence="17" id="KW-0739">Sodium transport</keyword>
<dbReference type="PROSITE" id="PS00154">
    <property type="entry name" value="ATPASE_E1_E2"/>
    <property type="match status" value="1"/>
</dbReference>
<keyword evidence="7" id="KW-0740">Sodium/potassium transport</keyword>
<evidence type="ECO:0000313" key="22">
    <source>
        <dbReference type="EMBL" id="KAB0793171.1"/>
    </source>
</evidence>
<evidence type="ECO:0000256" key="3">
    <source>
        <dbReference type="ARBA" id="ARBA00022448"/>
    </source>
</evidence>
<dbReference type="InterPro" id="IPR023299">
    <property type="entry name" value="ATPase_P-typ_cyto_dom_N"/>
</dbReference>
<dbReference type="EMBL" id="VVIM01000009">
    <property type="protein sequence ID" value="KAB0793171.1"/>
    <property type="molecule type" value="Genomic_DNA"/>
</dbReference>
<keyword evidence="9 20" id="KW-0547">Nucleotide-binding</keyword>
<dbReference type="InterPro" id="IPR059000">
    <property type="entry name" value="ATPase_P-type_domA"/>
</dbReference>
<dbReference type="InterPro" id="IPR018303">
    <property type="entry name" value="ATPase_P-typ_P_site"/>
</dbReference>
<evidence type="ECO:0000256" key="6">
    <source>
        <dbReference type="ARBA" id="ARBA00022553"/>
    </source>
</evidence>
<comment type="subunit">
    <text evidence="19">The sodium/potassium-transporting ATPase is composed of a catalytic alpha subunit, an auxiliary non-catalytic beta subunit and an additional regulatory subunit.</text>
</comment>
<dbReference type="InterPro" id="IPR004014">
    <property type="entry name" value="ATPase_P-typ_cation-transptr_N"/>
</dbReference>
<dbReference type="SFLD" id="SFLDF00027">
    <property type="entry name" value="p-type_atpase"/>
    <property type="match status" value="1"/>
</dbReference>
<evidence type="ECO:0000256" key="19">
    <source>
        <dbReference type="ARBA" id="ARBA00038795"/>
    </source>
</evidence>
<gene>
    <name evidence="22" type="ORF">PPYR_12791</name>
</gene>
<reference evidence="22 23" key="1">
    <citation type="journal article" date="2018" name="Elife">
        <title>Firefly genomes illuminate parallel origins of bioluminescence in beetles.</title>
        <authorList>
            <person name="Fallon T.R."/>
            <person name="Lower S.E."/>
            <person name="Chang C.H."/>
            <person name="Bessho-Uehara M."/>
            <person name="Martin G.J."/>
            <person name="Bewick A.J."/>
            <person name="Behringer M."/>
            <person name="Debat H.J."/>
            <person name="Wong I."/>
            <person name="Day J.C."/>
            <person name="Suvorov A."/>
            <person name="Silva C.J."/>
            <person name="Stanger-Hall K.F."/>
            <person name="Hall D.W."/>
            <person name="Schmitz R.J."/>
            <person name="Nelson D.R."/>
            <person name="Lewis S.M."/>
            <person name="Shigenobu S."/>
            <person name="Bybee S.M."/>
            <person name="Larracuente A.M."/>
            <person name="Oba Y."/>
            <person name="Weng J.K."/>
        </authorList>
    </citation>
    <scope>NUCLEOTIDE SEQUENCE [LARGE SCALE GENOMIC DNA]</scope>
    <source>
        <strain evidence="22">1611_PpyrPB1</strain>
        <tissue evidence="22">Whole body</tissue>
    </source>
</reference>
<evidence type="ECO:0000256" key="8">
    <source>
        <dbReference type="ARBA" id="ARBA00022692"/>
    </source>
</evidence>
<dbReference type="GO" id="GO:0016887">
    <property type="term" value="F:ATP hydrolysis activity"/>
    <property type="evidence" value="ECO:0007669"/>
    <property type="project" value="InterPro"/>
</dbReference>
<dbReference type="GO" id="GO:0005886">
    <property type="term" value="C:plasma membrane"/>
    <property type="evidence" value="ECO:0007669"/>
    <property type="project" value="UniProtKB-SubCell"/>
</dbReference>
<protein>
    <recommendedName>
        <fullName evidence="20">Sodium/potassium-transporting ATPase subunit alpha</fullName>
    </recommendedName>
</protein>
<dbReference type="AlphaFoldDB" id="A0A5N4A777"/>
<evidence type="ECO:0000256" key="5">
    <source>
        <dbReference type="ARBA" id="ARBA00022538"/>
    </source>
</evidence>
<evidence type="ECO:0000256" key="2">
    <source>
        <dbReference type="ARBA" id="ARBA00006934"/>
    </source>
</evidence>
<keyword evidence="15 20" id="KW-0406">Ion transport</keyword>
<dbReference type="Pfam" id="PF00689">
    <property type="entry name" value="Cation_ATPase_C"/>
    <property type="match status" value="1"/>
</dbReference>
<evidence type="ECO:0000256" key="12">
    <source>
        <dbReference type="ARBA" id="ARBA00022967"/>
    </source>
</evidence>
<keyword evidence="10 20" id="KW-0067">ATP-binding</keyword>
<dbReference type="Gene3D" id="1.20.1110.10">
    <property type="entry name" value="Calcium-transporting ATPase, transmembrane domain"/>
    <property type="match status" value="1"/>
</dbReference>
<dbReference type="GO" id="GO:0046872">
    <property type="term" value="F:metal ion binding"/>
    <property type="evidence" value="ECO:0007669"/>
    <property type="project" value="UniProtKB-KW"/>
</dbReference>
<sequence>MPSTESITVTRDESDGGSVTYAKRMSRLRTEKELDTLREELSLEDHRLSLTELTEKYETNLKRGLTRHRALTLLQQNGPNCLIPPPPKSQWHILAGNLFHGFAGLLWIGAILTIVGYGIEFYSNPNPSKDKLYLGLVLVTVVIVTGIFGYCHESANLAIMDSFKKLVPKLAKVIREGRVAEIPTEEVVVGDLVEIKGGDIVPADIRIIMCRGLKVNNSPITGESEVQPRSTECTDNNPMETQNLVFYGTVVAEGIGTGIVIACGDDTLMGRIAGLTASIEPLEMPIKREVRQFNTIISVIAVTVGFVFFVSSLAMGYNFFVAFGFFIALIVANIPEGMLVTMTACLTLTAKAMARKNCLVKNLEGIETLGSTNVICSDKTGTLTENKMTVSHFFYEGFTVDVLGNSEAIQRTIAFKRLCRVAILCNNAEFQPQQEKIPVHKREIVGDPIDVAILRIMEVHIGHTKNYRLERPKILEIPFNSTNKYQLSIHEILAEKVNLVVMKGAPENILERCSTYFYDEATVQLTAQRVAEIKQVLLNLGYMGERVVGFADLELSKDEYPIGYPFSIESLNFPLAKLRFLGFISMVDPPRAGVLDAVEKCRNAGIRVIMVTGDHPVTAVSIAKKVGIISQYNETVYDLAWRRELSTSMLTEDERRACNASVITGAELKEMTQSELENVLTTYSEIVFARTSPQQKLNIVEALQALGAVVAVTGDGINDSPALRKADIGIAMGIVGTDVSKEAADMILLDDNFATIVTGIEAGRLVFDNLKKSIAYVLTSNVPEIVPFILFIVLGLPQTLSVISILIIDVGTDLWPAISLAYESAEADIMSRTPRDPSIDKLVTSRLIAFTYLQIGVIQTCAAYTCYFITMAAYGFFYDRLLGLRYEWDREDVNDLIDSYGAKWTYSQRMSLQRKGYAAYFFAIVITQIADAIIVKTRRLSIYQQGMTNWVLNFGIIFEIFLAFFVVYCPLINHAFQFEPIQWFSIVPAIPFAIFIIFYDEVRRYIIRLWPDGWLAQETYY</sequence>
<keyword evidence="23" id="KW-1185">Reference proteome</keyword>
<dbReference type="Gene3D" id="2.70.150.10">
    <property type="entry name" value="Calcium-transporting ATPase, cytoplasmic transduction domain A"/>
    <property type="match status" value="1"/>
</dbReference>
<dbReference type="Pfam" id="PF00122">
    <property type="entry name" value="E1-E2_ATPase"/>
    <property type="match status" value="1"/>
</dbReference>
<dbReference type="SUPFAM" id="SSF81653">
    <property type="entry name" value="Calcium ATPase, transduction domain A"/>
    <property type="match status" value="1"/>
</dbReference>
<feature type="transmembrane region" description="Helical" evidence="20">
    <location>
        <begin position="293"/>
        <end position="314"/>
    </location>
</feature>
<dbReference type="GO" id="GO:0005391">
    <property type="term" value="F:P-type sodium:potassium-exchanging transporter activity"/>
    <property type="evidence" value="ECO:0007669"/>
    <property type="project" value="TreeGrafter"/>
</dbReference>
<dbReference type="NCBIfam" id="TIGR01494">
    <property type="entry name" value="ATPase_P-type"/>
    <property type="match status" value="2"/>
</dbReference>
<feature type="transmembrane region" description="Helical" evidence="20">
    <location>
        <begin position="947"/>
        <end position="968"/>
    </location>
</feature>
<dbReference type="OrthoDB" id="3352408at2759"/>
<feature type="transmembrane region" description="Helical" evidence="20">
    <location>
        <begin position="98"/>
        <end position="119"/>
    </location>
</feature>
<evidence type="ECO:0000256" key="14">
    <source>
        <dbReference type="ARBA" id="ARBA00023053"/>
    </source>
</evidence>
<dbReference type="FunFam" id="2.70.150.10:FF:000003">
    <property type="entry name" value="Sodium/potassium-transporting ATPase subunit alpha"/>
    <property type="match status" value="1"/>
</dbReference>
<dbReference type="GO" id="GO:0006883">
    <property type="term" value="P:intracellular sodium ion homeostasis"/>
    <property type="evidence" value="ECO:0007669"/>
    <property type="project" value="TreeGrafter"/>
</dbReference>
<evidence type="ECO:0000256" key="20">
    <source>
        <dbReference type="RuleBase" id="RU362084"/>
    </source>
</evidence>
<feature type="transmembrane region" description="Helical" evidence="20">
    <location>
        <begin position="917"/>
        <end position="935"/>
    </location>
</feature>
<dbReference type="GO" id="GO:0005524">
    <property type="term" value="F:ATP binding"/>
    <property type="evidence" value="ECO:0007669"/>
    <property type="project" value="UniProtKB-KW"/>
</dbReference>
<evidence type="ECO:0000256" key="7">
    <source>
        <dbReference type="ARBA" id="ARBA00022607"/>
    </source>
</evidence>
<dbReference type="SFLD" id="SFLDS00003">
    <property type="entry name" value="Haloacid_Dehalogenase"/>
    <property type="match status" value="1"/>
</dbReference>
<keyword evidence="12" id="KW-1278">Translocase</keyword>
<dbReference type="SUPFAM" id="SSF56784">
    <property type="entry name" value="HAD-like"/>
    <property type="match status" value="1"/>
</dbReference>
<dbReference type="PANTHER" id="PTHR43294">
    <property type="entry name" value="SODIUM/POTASSIUM-TRANSPORTING ATPASE SUBUNIT ALPHA"/>
    <property type="match status" value="1"/>
</dbReference>
<dbReference type="GO" id="GO:1990573">
    <property type="term" value="P:potassium ion import across plasma membrane"/>
    <property type="evidence" value="ECO:0007669"/>
    <property type="project" value="TreeGrafter"/>
</dbReference>
<dbReference type="SMART" id="SM00831">
    <property type="entry name" value="Cation_ATPase_N"/>
    <property type="match status" value="1"/>
</dbReference>
<dbReference type="InterPro" id="IPR008250">
    <property type="entry name" value="ATPase_P-typ_transduc_dom_A_sf"/>
</dbReference>
<dbReference type="Gene3D" id="3.40.50.1000">
    <property type="entry name" value="HAD superfamily/HAD-like"/>
    <property type="match status" value="1"/>
</dbReference>
<dbReference type="Gene3D" id="3.40.1110.10">
    <property type="entry name" value="Calcium-transporting ATPase, cytoplasmic domain N"/>
    <property type="match status" value="1"/>
</dbReference>
<evidence type="ECO:0000256" key="17">
    <source>
        <dbReference type="ARBA" id="ARBA00023201"/>
    </source>
</evidence>
<dbReference type="PRINTS" id="PR00121">
    <property type="entry name" value="NAKATPASE"/>
</dbReference>
<keyword evidence="4" id="KW-1003">Cell membrane</keyword>
<evidence type="ECO:0000313" key="23">
    <source>
        <dbReference type="Proteomes" id="UP000327044"/>
    </source>
</evidence>
<dbReference type="NCBIfam" id="TIGR01106">
    <property type="entry name" value="ATPase-IIC_X-K"/>
    <property type="match status" value="1"/>
</dbReference>
<dbReference type="SUPFAM" id="SSF81665">
    <property type="entry name" value="Calcium ATPase, transmembrane domain M"/>
    <property type="match status" value="1"/>
</dbReference>
<dbReference type="InterPro" id="IPR005775">
    <property type="entry name" value="P-type_ATPase_IIC"/>
</dbReference>
<feature type="transmembrane region" description="Helical" evidence="20">
    <location>
        <begin position="320"/>
        <end position="346"/>
    </location>
</feature>
<dbReference type="InterPro" id="IPR023298">
    <property type="entry name" value="ATPase_P-typ_TM_dom_sf"/>
</dbReference>
<dbReference type="FunFam" id="3.40.50.1000:FF:000083">
    <property type="entry name" value="Sodium/potassium-transporting ATPase subunit alpha"/>
    <property type="match status" value="1"/>
</dbReference>
<keyword evidence="20" id="KW-0479">Metal-binding</keyword>
<feature type="transmembrane region" description="Helical" evidence="20">
    <location>
        <begin position="980"/>
        <end position="999"/>
    </location>
</feature>
<comment type="function">
    <text evidence="18">This is the catalytic component of the active enzyme, which catalyzes the hydrolysis of ATP coupled with the exchange of sodium and potassium ions across the plasma membrane. This action creates the electrochemical gradient of sodium and potassium ions, providing the energy for active transport of various nutrients.</text>
</comment>
<evidence type="ECO:0000256" key="4">
    <source>
        <dbReference type="ARBA" id="ARBA00022475"/>
    </source>
</evidence>
<name>A0A5N4A777_PHOPY</name>
<dbReference type="InterPro" id="IPR036412">
    <property type="entry name" value="HAD-like_sf"/>
</dbReference>
<comment type="subcellular location">
    <subcellularLocation>
        <location evidence="1 20">Cell membrane</location>
        <topology evidence="1 20">Multi-pass membrane protein</topology>
    </subcellularLocation>
</comment>
<keyword evidence="8 20" id="KW-0812">Transmembrane</keyword>
<feature type="transmembrane region" description="Helical" evidence="20">
    <location>
        <begin position="131"/>
        <end position="151"/>
    </location>
</feature>
<evidence type="ECO:0000256" key="18">
    <source>
        <dbReference type="ARBA" id="ARBA00037422"/>
    </source>
</evidence>
<keyword evidence="16 20" id="KW-0472">Membrane</keyword>
<dbReference type="PANTHER" id="PTHR43294:SF13">
    <property type="entry name" value="SODIUM_POTASSIUM-TRANSPORTING ATPASE SUBUNIT ALPHA"/>
    <property type="match status" value="1"/>
</dbReference>
<organism evidence="22 23">
    <name type="scientific">Photinus pyralis</name>
    <name type="common">Common eastern firefly</name>
    <name type="synonym">Lampyris pyralis</name>
    <dbReference type="NCBI Taxonomy" id="7054"/>
    <lineage>
        <taxon>Eukaryota</taxon>
        <taxon>Metazoa</taxon>
        <taxon>Ecdysozoa</taxon>
        <taxon>Arthropoda</taxon>
        <taxon>Hexapoda</taxon>
        <taxon>Insecta</taxon>
        <taxon>Pterygota</taxon>
        <taxon>Neoptera</taxon>
        <taxon>Endopterygota</taxon>
        <taxon>Coleoptera</taxon>
        <taxon>Polyphaga</taxon>
        <taxon>Elateriformia</taxon>
        <taxon>Elateroidea</taxon>
        <taxon>Lampyridae</taxon>
        <taxon>Lampyrinae</taxon>
        <taxon>Photinus</taxon>
    </lineage>
</organism>
<dbReference type="PRINTS" id="PR00119">
    <property type="entry name" value="CATATPASE"/>
</dbReference>
<dbReference type="GO" id="GO:0030007">
    <property type="term" value="P:intracellular potassium ion homeostasis"/>
    <property type="evidence" value="ECO:0007669"/>
    <property type="project" value="TreeGrafter"/>
</dbReference>
<keyword evidence="14" id="KW-0915">Sodium</keyword>
<accession>A0A5N4A777</accession>
<dbReference type="FunFam" id="3.40.50.1000:FF:000001">
    <property type="entry name" value="Phospholipid-transporting ATPase IC"/>
    <property type="match status" value="1"/>
</dbReference>
<comment type="caution">
    <text evidence="22">The sequence shown here is derived from an EMBL/GenBank/DDBJ whole genome shotgun (WGS) entry which is preliminary data.</text>
</comment>
<dbReference type="GO" id="GO:0036376">
    <property type="term" value="P:sodium ion export across plasma membrane"/>
    <property type="evidence" value="ECO:0007669"/>
    <property type="project" value="TreeGrafter"/>
</dbReference>
<evidence type="ECO:0000256" key="1">
    <source>
        <dbReference type="ARBA" id="ARBA00004651"/>
    </source>
</evidence>
<dbReference type="InterPro" id="IPR044492">
    <property type="entry name" value="P_typ_ATPase_HD_dom"/>
</dbReference>
<evidence type="ECO:0000256" key="11">
    <source>
        <dbReference type="ARBA" id="ARBA00022958"/>
    </source>
</evidence>
<dbReference type="Proteomes" id="UP000327044">
    <property type="component" value="Unassembled WGS sequence"/>
</dbReference>